<dbReference type="PANTHER" id="PTHR39210:SF1">
    <property type="entry name" value="HEPARIN-SULFATE LYASE"/>
    <property type="match status" value="1"/>
</dbReference>
<dbReference type="PANTHER" id="PTHR39210">
    <property type="entry name" value="HEPARIN-SULFATE LYASE"/>
    <property type="match status" value="1"/>
</dbReference>
<proteinExistence type="predicted"/>
<evidence type="ECO:0000256" key="4">
    <source>
        <dbReference type="ARBA" id="ARBA00023239"/>
    </source>
</evidence>
<sequence>MIKKLVALLLFIPYVVLAQESNYYFFSKEDIESIRSSSQTEWGGAIMEKLKKTVDDRREHSLRVPLLEGGHGHDYFCPIHNQVFRFDWDKPHAHYCSLCDKYWEDNNKFDWAWINHVHLQNRIYLTACMYLYIVTGEKQYAEYIRDMMLDYASKYLTYLHHDTARKTGPWGGKMFGQSLDEAVWASDACPAYIIAKPIMTPEEIRKIEEGYLTPCADLLLGRRGSANWQVWHNSGLIALGVALQNDSIIHVAVHDPECGYYAQMDRHVLDDGWWSEGSPVYHYYPLHAMLLSADAVRCRNINLYDEKLYKMLAAPASAVYADLFFPSHNDGWYGESLVAQAHLYEIAYKRYKDPFFLDVLSQCYRYTERNSVEALLNNTDVKIATAPASWPSVYFEDTGYAVLRSGNKTVVLKYGPHGGGHGHPDKLSISIHNGDKELVSDMGTSAYGVPAFTQWYRKTLSHSTLTVDGKDQRATTGELVSFEATKHGGQVKARVADAYPGVEMERQLTLHKDKLTDQFTATSSEEHLYDYVLILTEKPVFSEEGEAIVLDDSPVYSYITNATKRRASASVRCKVGNATLNISLPDAGQFEIITGEAPGIPPGNDRVNEKYPSHLCYPVIIRLQHKELKVETEWKF</sequence>
<accession>A0A1R3T145</accession>
<reference evidence="6 7" key="1">
    <citation type="submission" date="2016-08" db="EMBL/GenBank/DDBJ databases">
        <authorList>
            <person name="Seilhamer J.J."/>
        </authorList>
    </citation>
    <scope>NUCLEOTIDE SEQUENCE [LARGE SCALE GENOMIC DNA]</scope>
    <source>
        <strain evidence="6">M3/6</strain>
    </source>
</reference>
<keyword evidence="4" id="KW-0456">Lyase</keyword>
<gene>
    <name evidence="6" type="ORF">PSM36_2063</name>
</gene>
<dbReference type="InterPro" id="IPR008929">
    <property type="entry name" value="Chondroitin_lyas"/>
</dbReference>
<evidence type="ECO:0000256" key="1">
    <source>
        <dbReference type="ARBA" id="ARBA00004418"/>
    </source>
</evidence>
<dbReference type="Gene3D" id="1.50.10.100">
    <property type="entry name" value="Chondroitin AC/alginate lyase"/>
    <property type="match status" value="1"/>
</dbReference>
<feature type="domain" description="Heparinase II/III-like C-terminal" evidence="5">
    <location>
        <begin position="389"/>
        <end position="514"/>
    </location>
</feature>
<dbReference type="KEGG" id="psac:PSM36_2063"/>
<dbReference type="Proteomes" id="UP000187464">
    <property type="component" value="Chromosome I"/>
</dbReference>
<dbReference type="SUPFAM" id="SSF48230">
    <property type="entry name" value="Chondroitin AC/alginate lyase"/>
    <property type="match status" value="1"/>
</dbReference>
<evidence type="ECO:0000313" key="7">
    <source>
        <dbReference type="Proteomes" id="UP000187464"/>
    </source>
</evidence>
<keyword evidence="7" id="KW-1185">Reference proteome</keyword>
<evidence type="ECO:0000256" key="3">
    <source>
        <dbReference type="ARBA" id="ARBA00022764"/>
    </source>
</evidence>
<dbReference type="GO" id="GO:0016829">
    <property type="term" value="F:lyase activity"/>
    <property type="evidence" value="ECO:0007669"/>
    <property type="project" value="UniProtKB-KW"/>
</dbReference>
<evidence type="ECO:0000259" key="5">
    <source>
        <dbReference type="Pfam" id="PF07940"/>
    </source>
</evidence>
<keyword evidence="3" id="KW-0574">Periplasm</keyword>
<name>A0A1R3T145_9BACT</name>
<dbReference type="AlphaFoldDB" id="A0A1R3T145"/>
<protein>
    <recommendedName>
        <fullName evidence="5">Heparinase II/III-like C-terminal domain-containing protein</fullName>
    </recommendedName>
</protein>
<comment type="subcellular location">
    <subcellularLocation>
        <location evidence="1">Periplasm</location>
    </subcellularLocation>
</comment>
<evidence type="ECO:0000256" key="2">
    <source>
        <dbReference type="ARBA" id="ARBA00022729"/>
    </source>
</evidence>
<dbReference type="RefSeq" id="WP_076930802.1">
    <property type="nucleotide sequence ID" value="NZ_LT605205.1"/>
</dbReference>
<dbReference type="GO" id="GO:0042597">
    <property type="term" value="C:periplasmic space"/>
    <property type="evidence" value="ECO:0007669"/>
    <property type="project" value="UniProtKB-SubCell"/>
</dbReference>
<dbReference type="Pfam" id="PF07940">
    <property type="entry name" value="Hepar_II_III_C"/>
    <property type="match status" value="1"/>
</dbReference>
<dbReference type="Gene3D" id="2.70.98.70">
    <property type="match status" value="1"/>
</dbReference>
<dbReference type="STRING" id="1642647.PSM36_2063"/>
<evidence type="ECO:0000313" key="6">
    <source>
        <dbReference type="EMBL" id="SCD20870.1"/>
    </source>
</evidence>
<dbReference type="InterPro" id="IPR012480">
    <property type="entry name" value="Hepar_II_III_C"/>
</dbReference>
<keyword evidence="2" id="KW-0732">Signal</keyword>
<organism evidence="6 7">
    <name type="scientific">Proteiniphilum saccharofermentans</name>
    <dbReference type="NCBI Taxonomy" id="1642647"/>
    <lineage>
        <taxon>Bacteria</taxon>
        <taxon>Pseudomonadati</taxon>
        <taxon>Bacteroidota</taxon>
        <taxon>Bacteroidia</taxon>
        <taxon>Bacteroidales</taxon>
        <taxon>Dysgonomonadaceae</taxon>
        <taxon>Proteiniphilum</taxon>
    </lineage>
</organism>
<dbReference type="EMBL" id="LT605205">
    <property type="protein sequence ID" value="SCD20870.1"/>
    <property type="molecule type" value="Genomic_DNA"/>
</dbReference>